<evidence type="ECO:0000313" key="2">
    <source>
        <dbReference type="Proteomes" id="UP000054805"/>
    </source>
</evidence>
<protein>
    <submittedName>
        <fullName evidence="1">Uncharacterized protein</fullName>
    </submittedName>
</protein>
<accession>A0A0V1GUG1</accession>
<proteinExistence type="predicted"/>
<reference evidence="1 2" key="1">
    <citation type="submission" date="2015-01" db="EMBL/GenBank/DDBJ databases">
        <title>Evolution of Trichinella species and genotypes.</title>
        <authorList>
            <person name="Korhonen P.K."/>
            <person name="Edoardo P."/>
            <person name="Giuseppe L.R."/>
            <person name="Gasser R.B."/>
        </authorList>
    </citation>
    <scope>NUCLEOTIDE SEQUENCE [LARGE SCALE GENOMIC DNA]</scope>
    <source>
        <strain evidence="1">ISS588</strain>
    </source>
</reference>
<comment type="caution">
    <text evidence="1">The sequence shown here is derived from an EMBL/GenBank/DDBJ whole genome shotgun (WGS) entry which is preliminary data.</text>
</comment>
<keyword evidence="2" id="KW-1185">Reference proteome</keyword>
<organism evidence="1 2">
    <name type="scientific">Trichinella pseudospiralis</name>
    <name type="common">Parasitic roundworm</name>
    <dbReference type="NCBI Taxonomy" id="6337"/>
    <lineage>
        <taxon>Eukaryota</taxon>
        <taxon>Metazoa</taxon>
        <taxon>Ecdysozoa</taxon>
        <taxon>Nematoda</taxon>
        <taxon>Enoplea</taxon>
        <taxon>Dorylaimia</taxon>
        <taxon>Trichinellida</taxon>
        <taxon>Trichinellidae</taxon>
        <taxon>Trichinella</taxon>
    </lineage>
</organism>
<sequence length="78" mass="9546">MLYMDQHQIAQHDEILIKKFACPKKYTKEMFLIKLTTDLRIQEPLYKRVRPSDYVLYRRKNCRQKLSFKKTMIGFMGE</sequence>
<gene>
    <name evidence="1" type="ORF">T4B_6675</name>
</gene>
<dbReference type="AlphaFoldDB" id="A0A0V1GUG1"/>
<dbReference type="Proteomes" id="UP000054805">
    <property type="component" value="Unassembled WGS sequence"/>
</dbReference>
<name>A0A0V1GUG1_TRIPS</name>
<dbReference type="EMBL" id="JYDS01000606">
    <property type="protein sequence ID" value="KRZ01810.1"/>
    <property type="molecule type" value="Genomic_DNA"/>
</dbReference>
<evidence type="ECO:0000313" key="1">
    <source>
        <dbReference type="EMBL" id="KRZ01810.1"/>
    </source>
</evidence>